<feature type="non-terminal residue" evidence="1">
    <location>
        <position position="1"/>
    </location>
</feature>
<reference evidence="1" key="1">
    <citation type="journal article" date="2014" name="Front. Microbiol.">
        <title>High frequency of phylogenetically diverse reductive dehalogenase-homologous genes in deep subseafloor sedimentary metagenomes.</title>
        <authorList>
            <person name="Kawai M."/>
            <person name="Futagami T."/>
            <person name="Toyoda A."/>
            <person name="Takaki Y."/>
            <person name="Nishi S."/>
            <person name="Hori S."/>
            <person name="Arai W."/>
            <person name="Tsubouchi T."/>
            <person name="Morono Y."/>
            <person name="Uchiyama I."/>
            <person name="Ito T."/>
            <person name="Fujiyama A."/>
            <person name="Inagaki F."/>
            <person name="Takami H."/>
        </authorList>
    </citation>
    <scope>NUCLEOTIDE SEQUENCE</scope>
    <source>
        <strain evidence="1">Expedition CK06-06</strain>
    </source>
</reference>
<name>X1AHZ7_9ZZZZ</name>
<protein>
    <submittedName>
        <fullName evidence="1">Uncharacterized protein</fullName>
    </submittedName>
</protein>
<dbReference type="AlphaFoldDB" id="X1AHZ7"/>
<accession>X1AHZ7</accession>
<comment type="caution">
    <text evidence="1">The sequence shown here is derived from an EMBL/GenBank/DDBJ whole genome shotgun (WGS) entry which is preliminary data.</text>
</comment>
<dbReference type="EMBL" id="BART01015265">
    <property type="protein sequence ID" value="GAG82250.1"/>
    <property type="molecule type" value="Genomic_DNA"/>
</dbReference>
<gene>
    <name evidence="1" type="ORF">S01H4_29690</name>
</gene>
<organism evidence="1">
    <name type="scientific">marine sediment metagenome</name>
    <dbReference type="NCBI Taxonomy" id="412755"/>
    <lineage>
        <taxon>unclassified sequences</taxon>
        <taxon>metagenomes</taxon>
        <taxon>ecological metagenomes</taxon>
    </lineage>
</organism>
<evidence type="ECO:0000313" key="1">
    <source>
        <dbReference type="EMBL" id="GAG82250.1"/>
    </source>
</evidence>
<proteinExistence type="predicted"/>
<sequence>ELILIFFREVIYTKLGYIPNRQDIIDLGFRGIIRIVREMNLTFSNIISEAFKDANYIKQEKTTWKSFNSKEIDFFEKYGIQWEKLKSRWEWTTLYPSLIKEFFKEVIIPVKGRIPTLNEIKDMGYRGVIRVCYSDYDYYDLINDISNELYGKDYNFVRNIPIHKIDEIKGAVKNITSKFITKKQYPRSINYLSAKLGVSWTTFFEHTNEYLVDNYGSKKGLELFSLMWPYQDMKIQKIGIKVHILINDLFTLFLKELGTDILGAPIKFYREPLIFSNRFHPDGLILLTSNNLSFLKVIINFSIT</sequence>